<dbReference type="AlphaFoldDB" id="A0A178TI34"/>
<dbReference type="EMBL" id="LUCQ01000080">
    <property type="protein sequence ID" value="OAO79811.1"/>
    <property type="molecule type" value="Genomic_DNA"/>
</dbReference>
<name>A0A178TI34_9BACL</name>
<protein>
    <submittedName>
        <fullName evidence="1">Uncharacterized protein</fullName>
    </submittedName>
</protein>
<proteinExistence type="predicted"/>
<evidence type="ECO:0000313" key="2">
    <source>
        <dbReference type="Proteomes" id="UP000078336"/>
    </source>
</evidence>
<organism evidence="1 2">
    <name type="scientific">Anoxybacillus flavithermus</name>
    <dbReference type="NCBI Taxonomy" id="33934"/>
    <lineage>
        <taxon>Bacteria</taxon>
        <taxon>Bacillati</taxon>
        <taxon>Bacillota</taxon>
        <taxon>Bacilli</taxon>
        <taxon>Bacillales</taxon>
        <taxon>Anoxybacillaceae</taxon>
        <taxon>Anoxybacillus</taxon>
    </lineage>
</organism>
<keyword evidence="2" id="KW-1185">Reference proteome</keyword>
<dbReference type="PATRIC" id="fig|33934.7.peg.677"/>
<accession>A0A178TI34</accession>
<comment type="caution">
    <text evidence="1">The sequence shown here is derived from an EMBL/GenBank/DDBJ whole genome shotgun (WGS) entry which is preliminary data.</text>
</comment>
<gene>
    <name evidence="1" type="ORF">TAF16_1322</name>
</gene>
<evidence type="ECO:0000313" key="1">
    <source>
        <dbReference type="EMBL" id="OAO79811.1"/>
    </source>
</evidence>
<sequence length="78" mass="8942">MDFIKIHNKVGGGLTFPITFPAFFPPAIVCWIKAGDVLEGKYPSQKKNYEKFIEGKEVLGTFELAIEFLKEEYKNIEK</sequence>
<reference evidence="1 2" key="1">
    <citation type="submission" date="2016-03" db="EMBL/GenBank/DDBJ databases">
        <title>Spore heat resistance.</title>
        <authorList>
            <person name="Boekhorst J."/>
            <person name="Berendsen E.M."/>
            <person name="Wells-Bennik M.H."/>
            <person name="Kuipers O.P."/>
        </authorList>
    </citation>
    <scope>NUCLEOTIDE SEQUENCE [LARGE SCALE GENOMIC DNA]</scope>
    <source>
        <strain evidence="1 2">AF16</strain>
    </source>
</reference>
<dbReference type="Proteomes" id="UP000078336">
    <property type="component" value="Unassembled WGS sequence"/>
</dbReference>